<dbReference type="PROSITE" id="PS50097">
    <property type="entry name" value="BTB"/>
    <property type="match status" value="1"/>
</dbReference>
<keyword evidence="4" id="KW-1185">Reference proteome</keyword>
<protein>
    <recommendedName>
        <fullName evidence="2">BTB domain-containing protein</fullName>
    </recommendedName>
</protein>
<comment type="caution">
    <text evidence="3">The sequence shown here is derived from an EMBL/GenBank/DDBJ whole genome shotgun (WGS) entry which is preliminary data.</text>
</comment>
<reference evidence="4" key="1">
    <citation type="submission" date="2022-10" db="EMBL/GenBank/DDBJ databases">
        <title>Genome assembly of Pristionchus species.</title>
        <authorList>
            <person name="Yoshida K."/>
            <person name="Sommer R.J."/>
        </authorList>
    </citation>
    <scope>NUCLEOTIDE SEQUENCE [LARGE SCALE GENOMIC DNA]</scope>
    <source>
        <strain evidence="4">RS5460</strain>
    </source>
</reference>
<dbReference type="EMBL" id="BTRK01000005">
    <property type="protein sequence ID" value="GMR52282.1"/>
    <property type="molecule type" value="Genomic_DNA"/>
</dbReference>
<evidence type="ECO:0000313" key="4">
    <source>
        <dbReference type="Proteomes" id="UP001328107"/>
    </source>
</evidence>
<dbReference type="Gene3D" id="3.30.710.10">
    <property type="entry name" value="Potassium Channel Kv1.1, Chain A"/>
    <property type="match status" value="1"/>
</dbReference>
<dbReference type="AlphaFoldDB" id="A0AAN5CYC1"/>
<dbReference type="SUPFAM" id="SSF54695">
    <property type="entry name" value="POZ domain"/>
    <property type="match status" value="1"/>
</dbReference>
<gene>
    <name evidence="3" type="ORF">PMAYCL1PPCAC_22477</name>
</gene>
<dbReference type="InterPro" id="IPR000210">
    <property type="entry name" value="BTB/POZ_dom"/>
</dbReference>
<evidence type="ECO:0000313" key="3">
    <source>
        <dbReference type="EMBL" id="GMR52282.1"/>
    </source>
</evidence>
<evidence type="ECO:0000256" key="1">
    <source>
        <dbReference type="SAM" id="Coils"/>
    </source>
</evidence>
<dbReference type="PANTHER" id="PTHR22744">
    <property type="entry name" value="HELIX LOOP HELIX PROTEIN 21-RELATED"/>
    <property type="match status" value="1"/>
</dbReference>
<dbReference type="Proteomes" id="UP001328107">
    <property type="component" value="Unassembled WGS sequence"/>
</dbReference>
<keyword evidence="1" id="KW-0175">Coiled coil</keyword>
<dbReference type="PANTHER" id="PTHR22744:SF14">
    <property type="entry name" value="BTB DOMAIN-CONTAINING PROTEIN-RELATED"/>
    <property type="match status" value="1"/>
</dbReference>
<feature type="coiled-coil region" evidence="1">
    <location>
        <begin position="9"/>
        <end position="43"/>
    </location>
</feature>
<feature type="domain" description="BTB" evidence="2">
    <location>
        <begin position="178"/>
        <end position="245"/>
    </location>
</feature>
<proteinExistence type="predicted"/>
<feature type="non-terminal residue" evidence="3">
    <location>
        <position position="345"/>
    </location>
</feature>
<dbReference type="InterPro" id="IPR011333">
    <property type="entry name" value="SKP1/BTB/POZ_sf"/>
</dbReference>
<dbReference type="SMART" id="SM00225">
    <property type="entry name" value="BTB"/>
    <property type="match status" value="1"/>
</dbReference>
<sequence length="345" mass="39053">METTDFDEIERLREQVRLLSSENKQLKRENSTLNERLSHEASRVSKAAFTLTAVPTTSIDTPVNTEPIKMGGVDVRMLGAYMFDNEGARQFQIWFELVSPSLLDAVLLARISYRVAGGNQEEPVIAEFLHCGGNGAAKSSFIPARLIKNAKSSIAVTVQAKLIKAEREDSAPFSDRDETAQVLIQDEMIPVNISYLSAWSEYFRGYFASSMRESINGLYPVSDCDASEFRELLEVIHPSWKPITQWNVKSLIGLADRFIMPSLSRKCEIFLTERTKHTLSDAELLKIADEYRLEFTKAIVLESTSADQLQKNVIAKEEYKSYSEELKKAIDTRYVESKVPERNKC</sequence>
<evidence type="ECO:0000259" key="2">
    <source>
        <dbReference type="PROSITE" id="PS50097"/>
    </source>
</evidence>
<accession>A0AAN5CYC1</accession>
<name>A0AAN5CYC1_9BILA</name>
<dbReference type="Pfam" id="PF00651">
    <property type="entry name" value="BTB"/>
    <property type="match status" value="1"/>
</dbReference>
<organism evidence="3 4">
    <name type="scientific">Pristionchus mayeri</name>
    <dbReference type="NCBI Taxonomy" id="1317129"/>
    <lineage>
        <taxon>Eukaryota</taxon>
        <taxon>Metazoa</taxon>
        <taxon>Ecdysozoa</taxon>
        <taxon>Nematoda</taxon>
        <taxon>Chromadorea</taxon>
        <taxon>Rhabditida</taxon>
        <taxon>Rhabditina</taxon>
        <taxon>Diplogasteromorpha</taxon>
        <taxon>Diplogasteroidea</taxon>
        <taxon>Neodiplogasteridae</taxon>
        <taxon>Pristionchus</taxon>
    </lineage>
</organism>